<dbReference type="InterPro" id="IPR012893">
    <property type="entry name" value="HipA-like_C"/>
</dbReference>
<evidence type="ECO:0000313" key="6">
    <source>
        <dbReference type="EMBL" id="AFT89740.1"/>
    </source>
</evidence>
<reference evidence="6" key="2">
    <citation type="submission" date="2012-09" db="EMBL/GenBank/DDBJ databases">
        <authorList>
            <person name="Cunha C.O."/>
            <person name="Zuleta L.F.G."/>
            <person name="Almeida L.G.P."/>
            <person name="Ciapina L.P."/>
            <person name="Borges W.L."/>
            <person name="Pitard R.M."/>
            <person name="Baldani J.I."/>
            <person name="Rosangela S.R."/>
            <person name="Faria S.M."/>
            <person name="Hungria M."/>
            <person name="Cavada B.S."/>
            <person name="Mercante F.M."/>
            <person name="Vasconcelos A.T.R."/>
        </authorList>
    </citation>
    <scope>NUCLEOTIDE SEQUENCE</scope>
    <source>
        <strain evidence="6">BR3459a</strain>
    </source>
</reference>
<keyword evidence="3" id="KW-0418">Kinase</keyword>
<comment type="similarity">
    <text evidence="1">Belongs to the HipA Ser/Thr kinase family.</text>
</comment>
<dbReference type="STRING" id="1229205.BUPH_06012"/>
<dbReference type="EMBL" id="CP003864">
    <property type="protein sequence ID" value="AFT89740.1"/>
    <property type="molecule type" value="Genomic_DNA"/>
</dbReference>
<dbReference type="AlphaFoldDB" id="K0DXW1"/>
<name>K0DXW1_9BURK</name>
<feature type="domain" description="HipA N-terminal subdomain 1" evidence="5">
    <location>
        <begin position="14"/>
        <end position="114"/>
    </location>
</feature>
<dbReference type="GO" id="GO:0005829">
    <property type="term" value="C:cytosol"/>
    <property type="evidence" value="ECO:0007669"/>
    <property type="project" value="TreeGrafter"/>
</dbReference>
<organism evidence="6">
    <name type="scientific">Paraburkholderia phenoliruptrix BR3459a</name>
    <dbReference type="NCBI Taxonomy" id="1229205"/>
    <lineage>
        <taxon>Bacteria</taxon>
        <taxon>Pseudomonadati</taxon>
        <taxon>Pseudomonadota</taxon>
        <taxon>Betaproteobacteria</taxon>
        <taxon>Burkholderiales</taxon>
        <taxon>Burkholderiaceae</taxon>
        <taxon>Paraburkholderia</taxon>
    </lineage>
</organism>
<evidence type="ECO:0000259" key="5">
    <source>
        <dbReference type="Pfam" id="PF13657"/>
    </source>
</evidence>
<evidence type="ECO:0000256" key="2">
    <source>
        <dbReference type="ARBA" id="ARBA00022679"/>
    </source>
</evidence>
<protein>
    <submittedName>
        <fullName evidence="6">HipA-like protein</fullName>
    </submittedName>
</protein>
<evidence type="ECO:0000259" key="4">
    <source>
        <dbReference type="Pfam" id="PF07804"/>
    </source>
</evidence>
<dbReference type="GO" id="GO:0004674">
    <property type="term" value="F:protein serine/threonine kinase activity"/>
    <property type="evidence" value="ECO:0007669"/>
    <property type="project" value="TreeGrafter"/>
</dbReference>
<dbReference type="PATRIC" id="fig|1229205.11.peg.6371"/>
<dbReference type="InterPro" id="IPR052028">
    <property type="entry name" value="HipA_Ser/Thr_kinase"/>
</dbReference>
<sequence>MVSMGRRSHSQTLSLWANGDFVGRWTINANGESELQYDSAWCRSPRGRPISLSLPFNLHNEPLRGDRVSHYFDGLLPDNETIRRRVAARFKTGSIEAFDLLSAIGRDCVGALQLLPDDAVPQGIDKVEGVVVDEEAIERHLLEVVSPERFAAARDPDDDFRISLAGAQEKDAFLWWDGQWMKPRGATPTTHIFKLPIGMVGGRKADFTTSVDNEWLCMRLLKAYGLPTADVRIATFGSQRVLVVERFDRVLSRSGKQLFRLIQEDFCQATGTSPLVKYENEGGPGLATLFTLLQQSQQAEEDMRTLMASQIIFWMMRAPDGHAKNFSLQLLAGDGGRFRLTPIYDVMSAYPVIGDGPSQWAEQEIKLAMALLGKNRHYQMHKIERRHFNSTARKVGYGENAEPLLQEIIARTPGVVEQVRAELPQGFPEQVADKVLGGMLEAARALERMPAT</sequence>
<dbReference type="PANTHER" id="PTHR37419:SF1">
    <property type="entry name" value="SERINE_THREONINE-PROTEIN KINASE TOXIN HIPA"/>
    <property type="match status" value="1"/>
</dbReference>
<dbReference type="PANTHER" id="PTHR37419">
    <property type="entry name" value="SERINE/THREONINE-PROTEIN KINASE TOXIN HIPA"/>
    <property type="match status" value="1"/>
</dbReference>
<evidence type="ECO:0000256" key="3">
    <source>
        <dbReference type="ARBA" id="ARBA00022777"/>
    </source>
</evidence>
<dbReference type="KEGG" id="bpx:BUPH_06012"/>
<evidence type="ECO:0000256" key="1">
    <source>
        <dbReference type="ARBA" id="ARBA00010164"/>
    </source>
</evidence>
<dbReference type="Proteomes" id="UP000010105">
    <property type="component" value="Chromosome 2"/>
</dbReference>
<dbReference type="NCBIfam" id="TIGR03071">
    <property type="entry name" value="couple_hipA"/>
    <property type="match status" value="1"/>
</dbReference>
<accession>K0DXW1</accession>
<dbReference type="Pfam" id="PF13657">
    <property type="entry name" value="Couple_hipA"/>
    <property type="match status" value="1"/>
</dbReference>
<dbReference type="CDD" id="cd17808">
    <property type="entry name" value="HipA_Ec_like"/>
    <property type="match status" value="1"/>
</dbReference>
<dbReference type="eggNOG" id="COG3550">
    <property type="taxonomic scope" value="Bacteria"/>
</dbReference>
<dbReference type="HOGENOM" id="CLU_030167_2_1_4"/>
<dbReference type="Pfam" id="PF07804">
    <property type="entry name" value="HipA_C"/>
    <property type="match status" value="1"/>
</dbReference>
<dbReference type="InterPro" id="IPR017508">
    <property type="entry name" value="HipA_N1"/>
</dbReference>
<feature type="domain" description="HipA-like C-terminal" evidence="4">
    <location>
        <begin position="162"/>
        <end position="412"/>
    </location>
</feature>
<keyword evidence="2" id="KW-0808">Transferase</keyword>
<proteinExistence type="inferred from homology"/>
<reference evidence="6" key="1">
    <citation type="journal article" date="2012" name="J. Bacteriol.">
        <title>Complete Genome Sequence of Burkholderia phenoliruptrix BR3459a (CLA1), a Heat-Tolerant, Nitrogen-Fixing Symbiont of Mimosa flocculosa.</title>
        <authorList>
            <person name="de Oliveira Cunha C."/>
            <person name="Goda Zuleta L.F."/>
            <person name="Paula de Almeida L.G."/>
            <person name="Prioli Ciapina L."/>
            <person name="Lustrino Borges W."/>
            <person name="Pitard R.M."/>
            <person name="Baldani J.I."/>
            <person name="Straliotto R."/>
            <person name="de Faria S.M."/>
            <person name="Hungria M."/>
            <person name="Sousa Cavada B."/>
            <person name="Mercante F.M."/>
            <person name="Ribeiro de Vasconcelos A.T."/>
        </authorList>
    </citation>
    <scope>NUCLEOTIDE SEQUENCE [LARGE SCALE GENOMIC DNA]</scope>
    <source>
        <strain evidence="6">BR3459a</strain>
    </source>
</reference>
<gene>
    <name evidence="6" type="ORF">BUPH_06012</name>
</gene>